<feature type="transmembrane region" description="Helical" evidence="1">
    <location>
        <begin position="418"/>
        <end position="437"/>
    </location>
</feature>
<feature type="transmembrane region" description="Helical" evidence="1">
    <location>
        <begin position="363"/>
        <end position="388"/>
    </location>
</feature>
<feature type="transmembrane region" description="Helical" evidence="1">
    <location>
        <begin position="444"/>
        <end position="461"/>
    </location>
</feature>
<keyword evidence="1" id="KW-0812">Transmembrane</keyword>
<feature type="transmembrane region" description="Helical" evidence="1">
    <location>
        <begin position="333"/>
        <end position="351"/>
    </location>
</feature>
<evidence type="ECO:0000313" key="3">
    <source>
        <dbReference type="Proteomes" id="UP000247634"/>
    </source>
</evidence>
<dbReference type="RefSeq" id="WP_110626943.1">
    <property type="nucleotide sequence ID" value="NZ_CP029788.1"/>
</dbReference>
<feature type="transmembrane region" description="Helical" evidence="1">
    <location>
        <begin position="641"/>
        <end position="660"/>
    </location>
</feature>
<feature type="transmembrane region" description="Helical" evidence="1">
    <location>
        <begin position="224"/>
        <end position="244"/>
    </location>
</feature>
<keyword evidence="3" id="KW-1185">Reference proteome</keyword>
<evidence type="ECO:0000313" key="2">
    <source>
        <dbReference type="EMBL" id="AWT42013.1"/>
    </source>
</evidence>
<name>A0A2U9NXI6_STRAS</name>
<evidence type="ECO:0000256" key="1">
    <source>
        <dbReference type="SAM" id="Phobius"/>
    </source>
</evidence>
<feature type="transmembrane region" description="Helical" evidence="1">
    <location>
        <begin position="467"/>
        <end position="485"/>
    </location>
</feature>
<accession>A0A2U9NXI6</accession>
<keyword evidence="1" id="KW-1133">Transmembrane helix</keyword>
<sequence length="808" mass="80699">MPSPVTRTTLPVMTYFPPPAEELRLIDAELRQLDARRGQLLARRAWLVAALRQAAAALPPAPAAVPHTAGFPPPRTEAGAPRVQNVLLLLGGILLTVAAIAFTLVSWGHLGIAGRALVLGGVTAAVLAAPVPLLARGLRSTGEAVAGLGFALTVLDAYALHEVAFAEAGGAGYAAVAAAVLAAGWTAYGVLPRTGGLRLPLPAALAAGQLPLLLWAVAAGAGPAGIAGALLVTAACDTAVALRWAVPAVRVAAVAGAFALGGWGAVTAGWLSWTASGPGAAARAAALLLLAVGIALTAARRVADEEHAVGLAVAAGLLAVGAVGGTARSALPAMWTVPAYLACGVALLAAVRQARLPRPVRRGAALASAAVQGLAVLTAVPLVVIALLGPAGWVPRIWSGAPDGTRAAVAAGVPWPPYAGTAPLVTAVVAVVLALAARDTARRTWALRGALGLAWATVLIVPPVLDVPYAAGLVVLGALTAGLLLAAARTRADGSPVTALVLAVVTSVALGCAALAARPATLLAPAVLTALFAAASVDERLSPVTAPAALAHATALACAAGAAAGWAPQHTALPVLAVPAAAALVASRTGGTARIPVEVTGGAAALLAIGLAAPAPPVLALVLALCGVITAGAALRPDRRALGWASAALFVLAAWVRLAAWDVTAPEAYTLPATVPALVVGALRRRRDPRASSWTAYGPGLAATLLPSLAAAWADTHWLRPLLLGAAALLLTLLGARHRLQAPLVLGGTVLVLVALHELAPYLVQVTDALPRWVPPALAGLLLLAVGATYERRLRDVRRVREVLGNMN</sequence>
<dbReference type="OrthoDB" id="3416299at2"/>
<proteinExistence type="predicted"/>
<dbReference type="InterPro" id="IPR058062">
    <property type="entry name" value="SCO7613_C"/>
</dbReference>
<feature type="transmembrane region" description="Helical" evidence="1">
    <location>
        <begin position="743"/>
        <end position="764"/>
    </location>
</feature>
<feature type="transmembrane region" description="Helical" evidence="1">
    <location>
        <begin position="279"/>
        <end position="296"/>
    </location>
</feature>
<feature type="transmembrane region" description="Helical" evidence="1">
    <location>
        <begin position="86"/>
        <end position="110"/>
    </location>
</feature>
<gene>
    <name evidence="2" type="ORF">DMT42_06605</name>
</gene>
<dbReference type="KEGG" id="sact:DMT42_06605"/>
<dbReference type="EMBL" id="CP029788">
    <property type="protein sequence ID" value="AWT42013.1"/>
    <property type="molecule type" value="Genomic_DNA"/>
</dbReference>
<feature type="transmembrane region" description="Helical" evidence="1">
    <location>
        <begin position="116"/>
        <end position="135"/>
    </location>
</feature>
<feature type="transmembrane region" description="Helical" evidence="1">
    <location>
        <begin position="497"/>
        <end position="516"/>
    </location>
</feature>
<protein>
    <submittedName>
        <fullName evidence="2">Uncharacterized protein</fullName>
    </submittedName>
</protein>
<feature type="transmembrane region" description="Helical" evidence="1">
    <location>
        <begin position="308"/>
        <end position="327"/>
    </location>
</feature>
<organism evidence="2 3">
    <name type="scientific">Streptomyces actuosus</name>
    <dbReference type="NCBI Taxonomy" id="1885"/>
    <lineage>
        <taxon>Bacteria</taxon>
        <taxon>Bacillati</taxon>
        <taxon>Actinomycetota</taxon>
        <taxon>Actinomycetes</taxon>
        <taxon>Kitasatosporales</taxon>
        <taxon>Streptomycetaceae</taxon>
        <taxon>Streptomyces</taxon>
    </lineage>
</organism>
<feature type="transmembrane region" description="Helical" evidence="1">
    <location>
        <begin position="719"/>
        <end position="736"/>
    </location>
</feature>
<feature type="transmembrane region" description="Helical" evidence="1">
    <location>
        <begin position="604"/>
        <end position="629"/>
    </location>
</feature>
<feature type="transmembrane region" description="Helical" evidence="1">
    <location>
        <begin position="666"/>
        <end position="683"/>
    </location>
</feature>
<keyword evidence="1" id="KW-0472">Membrane</keyword>
<feature type="transmembrane region" description="Helical" evidence="1">
    <location>
        <begin position="695"/>
        <end position="713"/>
    </location>
</feature>
<dbReference type="AlphaFoldDB" id="A0A2U9NXI6"/>
<feature type="transmembrane region" description="Helical" evidence="1">
    <location>
        <begin position="172"/>
        <end position="191"/>
    </location>
</feature>
<feature type="transmembrane region" description="Helical" evidence="1">
    <location>
        <begin position="251"/>
        <end position="273"/>
    </location>
</feature>
<dbReference type="NCBIfam" id="NF047321">
    <property type="entry name" value="SCO7613_CTERM"/>
    <property type="match status" value="1"/>
</dbReference>
<dbReference type="Proteomes" id="UP000247634">
    <property type="component" value="Chromosome"/>
</dbReference>
<reference evidence="2 3" key="1">
    <citation type="submission" date="2018-06" db="EMBL/GenBank/DDBJ databases">
        <title>The complete genome sequence of a nosiheptide producer Streptomyces actuosus ATCC 25421: deducing the ability of producing a new class III lantibiotics.</title>
        <authorList>
            <person name="Liu W."/>
            <person name="Sun F."/>
            <person name="Hu Y."/>
        </authorList>
    </citation>
    <scope>NUCLEOTIDE SEQUENCE [LARGE SCALE GENOMIC DNA]</scope>
    <source>
        <strain evidence="2 3">ATCC 25421</strain>
    </source>
</reference>
<feature type="transmembrane region" description="Helical" evidence="1">
    <location>
        <begin position="770"/>
        <end position="790"/>
    </location>
</feature>
<feature type="transmembrane region" description="Helical" evidence="1">
    <location>
        <begin position="549"/>
        <end position="567"/>
    </location>
</feature>